<dbReference type="AlphaFoldDB" id="A0A9X1I1G4"/>
<gene>
    <name evidence="3" type="ORF">LG649_06505</name>
</gene>
<dbReference type="RefSeq" id="WP_226542431.1">
    <property type="nucleotide sequence ID" value="NZ_JAJAPW010000002.1"/>
</dbReference>
<dbReference type="SUPFAM" id="SSF53271">
    <property type="entry name" value="PRTase-like"/>
    <property type="match status" value="1"/>
</dbReference>
<keyword evidence="4" id="KW-1185">Reference proteome</keyword>
<evidence type="ECO:0000256" key="1">
    <source>
        <dbReference type="ARBA" id="ARBA00008007"/>
    </source>
</evidence>
<dbReference type="InterPro" id="IPR000836">
    <property type="entry name" value="PRTase_dom"/>
</dbReference>
<reference evidence="3" key="1">
    <citation type="submission" date="2021-10" db="EMBL/GenBank/DDBJ databases">
        <title>Tamlana sargassums sp. nov., and Tamlana laminarinivorans sp. nov., two new bacteria isolated from the brown alga.</title>
        <authorList>
            <person name="Li J."/>
        </authorList>
    </citation>
    <scope>NUCLEOTIDE SEQUENCE</scope>
    <source>
        <strain evidence="3">PT2-4</strain>
    </source>
</reference>
<protein>
    <submittedName>
        <fullName evidence="3">ComF family protein</fullName>
    </submittedName>
</protein>
<evidence type="ECO:0000259" key="2">
    <source>
        <dbReference type="Pfam" id="PF00156"/>
    </source>
</evidence>
<organism evidence="3 4">
    <name type="scientific">Neotamlana laminarinivorans</name>
    <dbReference type="NCBI Taxonomy" id="2883124"/>
    <lineage>
        <taxon>Bacteria</taxon>
        <taxon>Pseudomonadati</taxon>
        <taxon>Bacteroidota</taxon>
        <taxon>Flavobacteriia</taxon>
        <taxon>Flavobacteriales</taxon>
        <taxon>Flavobacteriaceae</taxon>
        <taxon>Neotamlana</taxon>
    </lineage>
</organism>
<accession>A0A9X1I1G4</accession>
<comment type="similarity">
    <text evidence="1">Belongs to the ComF/GntX family.</text>
</comment>
<dbReference type="Pfam" id="PF00156">
    <property type="entry name" value="Pribosyltran"/>
    <property type="match status" value="1"/>
</dbReference>
<dbReference type="EMBL" id="JAJAPW010000002">
    <property type="protein sequence ID" value="MCB4798487.1"/>
    <property type="molecule type" value="Genomic_DNA"/>
</dbReference>
<comment type="caution">
    <text evidence="3">The sequence shown here is derived from an EMBL/GenBank/DDBJ whole genome shotgun (WGS) entry which is preliminary data.</text>
</comment>
<evidence type="ECO:0000313" key="4">
    <source>
        <dbReference type="Proteomes" id="UP001139199"/>
    </source>
</evidence>
<name>A0A9X1I1G4_9FLAO</name>
<proteinExistence type="inferred from homology"/>
<dbReference type="Gene3D" id="3.40.50.2020">
    <property type="match status" value="1"/>
</dbReference>
<dbReference type="PANTHER" id="PTHR47505:SF1">
    <property type="entry name" value="DNA UTILIZATION PROTEIN YHGH"/>
    <property type="match status" value="1"/>
</dbReference>
<dbReference type="CDD" id="cd06223">
    <property type="entry name" value="PRTases_typeI"/>
    <property type="match status" value="1"/>
</dbReference>
<dbReference type="Proteomes" id="UP001139199">
    <property type="component" value="Unassembled WGS sequence"/>
</dbReference>
<dbReference type="InterPro" id="IPR051910">
    <property type="entry name" value="ComF/GntX_DNA_util-trans"/>
</dbReference>
<sequence length="225" mass="25503">MIKSLVNLFFPEVCYACYSLLNDNEHTICTSCRHDLPVTNFHFNNNDAVKKVFYGRAKIENGTALFRYEKGGLVQQLMYGLKYKGYESIGVVLGNWLGNELSTINSYQNIDAVVPVPLHRKKLKNRGYNQVAKFAIQIAENIDAEYYSDVLIKITNTKSQTAKNRILRWQEGQQLFALQHTKKLKNKHVLLVDDVITTGATLEACINVLNTIENLKISVVTMAIA</sequence>
<feature type="domain" description="Phosphoribosyltransferase" evidence="2">
    <location>
        <begin position="156"/>
        <end position="221"/>
    </location>
</feature>
<dbReference type="PANTHER" id="PTHR47505">
    <property type="entry name" value="DNA UTILIZATION PROTEIN YHGH"/>
    <property type="match status" value="1"/>
</dbReference>
<dbReference type="InterPro" id="IPR029057">
    <property type="entry name" value="PRTase-like"/>
</dbReference>
<evidence type="ECO:0000313" key="3">
    <source>
        <dbReference type="EMBL" id="MCB4798487.1"/>
    </source>
</evidence>